<dbReference type="InterPro" id="IPR003767">
    <property type="entry name" value="Malate/L-lactate_DH-like"/>
</dbReference>
<comment type="similarity">
    <text evidence="1">Belongs to the LDH2/MDH2 oxidoreductase family.</text>
</comment>
<dbReference type="PANTHER" id="PTHR11091">
    <property type="entry name" value="OXIDOREDUCTASE-RELATED"/>
    <property type="match status" value="1"/>
</dbReference>
<dbReference type="InterPro" id="IPR036111">
    <property type="entry name" value="Mal/L-sulfo/L-lacto_DH-like_sf"/>
</dbReference>
<accession>K2KSC0</accession>
<dbReference type="GO" id="GO:0016491">
    <property type="term" value="F:oxidoreductase activity"/>
    <property type="evidence" value="ECO:0007669"/>
    <property type="project" value="UniProtKB-KW"/>
</dbReference>
<keyword evidence="2" id="KW-0560">Oxidoreductase</keyword>
<protein>
    <submittedName>
        <fullName evidence="3">Malate/L-lactate dehydrogenase</fullName>
    </submittedName>
</protein>
<dbReference type="EMBL" id="AMRG01000018">
    <property type="protein sequence ID" value="EKE80500.1"/>
    <property type="molecule type" value="Genomic_DNA"/>
</dbReference>
<gene>
    <name evidence="3" type="ORF">A10D4_11966</name>
</gene>
<keyword evidence="4" id="KW-1185">Reference proteome</keyword>
<dbReference type="OrthoDB" id="9769447at2"/>
<comment type="caution">
    <text evidence="3">The sequence shown here is derived from an EMBL/GenBank/DDBJ whole genome shotgun (WGS) entry which is preliminary data.</text>
</comment>
<evidence type="ECO:0000313" key="3">
    <source>
        <dbReference type="EMBL" id="EKE80500.1"/>
    </source>
</evidence>
<evidence type="ECO:0000256" key="2">
    <source>
        <dbReference type="ARBA" id="ARBA00023002"/>
    </source>
</evidence>
<dbReference type="eggNOG" id="COG2055">
    <property type="taxonomic scope" value="Bacteria"/>
</dbReference>
<dbReference type="PANTHER" id="PTHR11091:SF0">
    <property type="entry name" value="MALATE DEHYDROGENASE"/>
    <property type="match status" value="1"/>
</dbReference>
<dbReference type="RefSeq" id="WP_008489789.1">
    <property type="nucleotide sequence ID" value="NZ_AMRG01000018.1"/>
</dbReference>
<sequence>MNSENTHKFDYQAMLDWAIACLQSAGASAEVARTTAYYLLEGDMLGYRTHGLVRLYDNMRWLRDGKSRTEGEVTVVSDRPAIACWDAGFLPGPYVMPKAIQVAIDKAKQCGTGTMLLRRSQHVASLAAYLSLATEQQLLISVMASSPGQRAVTAHGGKQAVFSPNPFAIGVPTSSQALIFDISLSMTAAGKVRQAKANGQRLPYAALVTADGEWSDDPHTFFAENASAIAPLGGAQLGYKGYGLTLFSEIWSMALSLHGRQAGADDGDANSVWIQVIDPAAIGDYAAFQAVTDELLQAALNSAAIDPPVRLPGQQSHAHKQRQLRHGVEFSDAILRVLQRCADDRQLPLPAER</sequence>
<evidence type="ECO:0000313" key="4">
    <source>
        <dbReference type="Proteomes" id="UP000014115"/>
    </source>
</evidence>
<dbReference type="SUPFAM" id="SSF89733">
    <property type="entry name" value="L-sulfolactate dehydrogenase-like"/>
    <property type="match status" value="1"/>
</dbReference>
<organism evidence="3 4">
    <name type="scientific">Idiomarina xiamenensis 10-D-4</name>
    <dbReference type="NCBI Taxonomy" id="740709"/>
    <lineage>
        <taxon>Bacteria</taxon>
        <taxon>Pseudomonadati</taxon>
        <taxon>Pseudomonadota</taxon>
        <taxon>Gammaproteobacteria</taxon>
        <taxon>Alteromonadales</taxon>
        <taxon>Idiomarinaceae</taxon>
        <taxon>Idiomarina</taxon>
    </lineage>
</organism>
<evidence type="ECO:0000256" key="1">
    <source>
        <dbReference type="ARBA" id="ARBA00006056"/>
    </source>
</evidence>
<dbReference type="InterPro" id="IPR043144">
    <property type="entry name" value="Mal/L-sulf/L-lact_DH-like_ah"/>
</dbReference>
<proteinExistence type="inferred from homology"/>
<reference evidence="3 4" key="1">
    <citation type="journal article" date="2012" name="J. Bacteriol.">
        <title>Genome Sequence of Idiomarina xiamenensis Type Strain 10-D-4.</title>
        <authorList>
            <person name="Lai Q."/>
            <person name="Wang L."/>
            <person name="Wang W."/>
            <person name="Shao Z."/>
        </authorList>
    </citation>
    <scope>NUCLEOTIDE SEQUENCE [LARGE SCALE GENOMIC DNA]</scope>
    <source>
        <strain evidence="3 4">10-D-4</strain>
    </source>
</reference>
<dbReference type="Gene3D" id="1.10.1530.10">
    <property type="match status" value="1"/>
</dbReference>
<dbReference type="Pfam" id="PF02615">
    <property type="entry name" value="Ldh_2"/>
    <property type="match status" value="1"/>
</dbReference>
<dbReference type="Gene3D" id="3.30.1370.60">
    <property type="entry name" value="Hypothetical oxidoreductase yiak, domain 2"/>
    <property type="match status" value="1"/>
</dbReference>
<dbReference type="Proteomes" id="UP000014115">
    <property type="component" value="Unassembled WGS sequence"/>
</dbReference>
<name>K2KSC0_9GAMM</name>
<dbReference type="STRING" id="740709.A10D4_11966"/>
<dbReference type="AlphaFoldDB" id="K2KSC0"/>
<dbReference type="InterPro" id="IPR043143">
    <property type="entry name" value="Mal/L-sulf/L-lact_DH-like_NADP"/>
</dbReference>
<dbReference type="PATRIC" id="fig|740709.3.peg.2417"/>